<feature type="transmembrane region" description="Helical" evidence="8">
    <location>
        <begin position="156"/>
        <end position="177"/>
    </location>
</feature>
<protein>
    <recommendedName>
        <fullName evidence="9">Tripartite ATP-independent periplasmic transporters DctQ component domain-containing protein</fullName>
    </recommendedName>
</protein>
<keyword evidence="3" id="KW-1003">Cell membrane</keyword>
<dbReference type="AlphaFoldDB" id="A0A645C2Y5"/>
<evidence type="ECO:0000256" key="7">
    <source>
        <dbReference type="ARBA" id="ARBA00023136"/>
    </source>
</evidence>
<evidence type="ECO:0000256" key="3">
    <source>
        <dbReference type="ARBA" id="ARBA00022475"/>
    </source>
</evidence>
<accession>A0A645C2Y5</accession>
<name>A0A645C2Y5_9ZZZZ</name>
<dbReference type="InterPro" id="IPR055348">
    <property type="entry name" value="DctQ"/>
</dbReference>
<dbReference type="GO" id="GO:0005886">
    <property type="term" value="C:plasma membrane"/>
    <property type="evidence" value="ECO:0007669"/>
    <property type="project" value="UniProtKB-SubCell"/>
</dbReference>
<evidence type="ECO:0000256" key="5">
    <source>
        <dbReference type="ARBA" id="ARBA00022692"/>
    </source>
</evidence>
<feature type="transmembrane region" description="Helical" evidence="8">
    <location>
        <begin position="76"/>
        <end position="95"/>
    </location>
</feature>
<comment type="subcellular location">
    <subcellularLocation>
        <location evidence="1">Cell inner membrane</location>
        <topology evidence="1">Multi-pass membrane protein</topology>
    </subcellularLocation>
</comment>
<dbReference type="PANTHER" id="PTHR35011:SF2">
    <property type="entry name" value="2,3-DIKETO-L-GULONATE TRAP TRANSPORTER SMALL PERMEASE PROTEIN YIAM"/>
    <property type="match status" value="1"/>
</dbReference>
<gene>
    <name evidence="10" type="ORF">SDC9_118275</name>
</gene>
<dbReference type="PANTHER" id="PTHR35011">
    <property type="entry name" value="2,3-DIKETO-L-GULONATE TRAP TRANSPORTER SMALL PERMEASE PROTEIN YIAM"/>
    <property type="match status" value="1"/>
</dbReference>
<evidence type="ECO:0000256" key="8">
    <source>
        <dbReference type="SAM" id="Phobius"/>
    </source>
</evidence>
<evidence type="ECO:0000256" key="4">
    <source>
        <dbReference type="ARBA" id="ARBA00022519"/>
    </source>
</evidence>
<organism evidence="10">
    <name type="scientific">bioreactor metagenome</name>
    <dbReference type="NCBI Taxonomy" id="1076179"/>
    <lineage>
        <taxon>unclassified sequences</taxon>
        <taxon>metagenomes</taxon>
        <taxon>ecological metagenomes</taxon>
    </lineage>
</organism>
<dbReference type="Pfam" id="PF04290">
    <property type="entry name" value="DctQ"/>
    <property type="match status" value="1"/>
</dbReference>
<dbReference type="GO" id="GO:0015740">
    <property type="term" value="P:C4-dicarboxylate transport"/>
    <property type="evidence" value="ECO:0007669"/>
    <property type="project" value="TreeGrafter"/>
</dbReference>
<keyword evidence="6 8" id="KW-1133">Transmembrane helix</keyword>
<keyword evidence="2" id="KW-0813">Transport</keyword>
<dbReference type="EMBL" id="VSSQ01024025">
    <property type="protein sequence ID" value="MPM71311.1"/>
    <property type="molecule type" value="Genomic_DNA"/>
</dbReference>
<dbReference type="GO" id="GO:0022857">
    <property type="term" value="F:transmembrane transporter activity"/>
    <property type="evidence" value="ECO:0007669"/>
    <property type="project" value="TreeGrafter"/>
</dbReference>
<keyword evidence="5 8" id="KW-0812">Transmembrane</keyword>
<evidence type="ECO:0000256" key="6">
    <source>
        <dbReference type="ARBA" id="ARBA00022989"/>
    </source>
</evidence>
<sequence>MAGKTIDSTVSESAAWKEMGINMKETNKKSPLQILGNLDLSFTVILLAGLIALTFAGVLKRYIFRSPISWMEEVQGLLFMWITFIGGGAAFRKAAHVSVEILVDSLPQKIGAVIERLDVLIQLVILGYLCRQEFVYYFQLISTGKVTNLLRLPYSVAYLALPIGGVLMIVSMLWASYQHYVRGIDLKGGETE</sequence>
<evidence type="ECO:0000256" key="1">
    <source>
        <dbReference type="ARBA" id="ARBA00004429"/>
    </source>
</evidence>
<keyword evidence="4" id="KW-0997">Cell inner membrane</keyword>
<comment type="caution">
    <text evidence="10">The sequence shown here is derived from an EMBL/GenBank/DDBJ whole genome shotgun (WGS) entry which is preliminary data.</text>
</comment>
<dbReference type="InterPro" id="IPR007387">
    <property type="entry name" value="TRAP_DctQ"/>
</dbReference>
<evidence type="ECO:0000259" key="9">
    <source>
        <dbReference type="Pfam" id="PF04290"/>
    </source>
</evidence>
<keyword evidence="7 8" id="KW-0472">Membrane</keyword>
<proteinExistence type="predicted"/>
<feature type="domain" description="Tripartite ATP-independent periplasmic transporters DctQ component" evidence="9">
    <location>
        <begin position="50"/>
        <end position="173"/>
    </location>
</feature>
<feature type="transmembrane region" description="Helical" evidence="8">
    <location>
        <begin position="40"/>
        <end position="64"/>
    </location>
</feature>
<evidence type="ECO:0000256" key="2">
    <source>
        <dbReference type="ARBA" id="ARBA00022448"/>
    </source>
</evidence>
<reference evidence="10" key="1">
    <citation type="submission" date="2019-08" db="EMBL/GenBank/DDBJ databases">
        <authorList>
            <person name="Kucharzyk K."/>
            <person name="Murdoch R.W."/>
            <person name="Higgins S."/>
            <person name="Loffler F."/>
        </authorList>
    </citation>
    <scope>NUCLEOTIDE SEQUENCE</scope>
</reference>
<evidence type="ECO:0000313" key="10">
    <source>
        <dbReference type="EMBL" id="MPM71311.1"/>
    </source>
</evidence>